<evidence type="ECO:0000256" key="1">
    <source>
        <dbReference type="ARBA" id="ARBA00023157"/>
    </source>
</evidence>
<feature type="transmembrane region" description="Helical" evidence="2">
    <location>
        <begin position="263"/>
        <end position="288"/>
    </location>
</feature>
<gene>
    <name evidence="4" type="ORF">ElyMa_000818200</name>
</gene>
<dbReference type="InterPro" id="IPR050111">
    <property type="entry name" value="C-type_lectin/snaclec_domain"/>
</dbReference>
<dbReference type="Gene3D" id="3.10.100.10">
    <property type="entry name" value="Mannose-Binding Protein A, subunit A"/>
    <property type="match status" value="1"/>
</dbReference>
<dbReference type="AlphaFoldDB" id="A0AAV4GZS4"/>
<protein>
    <submittedName>
        <fullName evidence="4">C-type lectin domain family 3 member A</fullName>
    </submittedName>
</protein>
<keyword evidence="2" id="KW-0812">Transmembrane</keyword>
<name>A0AAV4GZS4_9GAST</name>
<dbReference type="CDD" id="cd00037">
    <property type="entry name" value="CLECT"/>
    <property type="match status" value="1"/>
</dbReference>
<dbReference type="InterPro" id="IPR016186">
    <property type="entry name" value="C-type_lectin-like/link_sf"/>
</dbReference>
<evidence type="ECO:0000313" key="5">
    <source>
        <dbReference type="Proteomes" id="UP000762676"/>
    </source>
</evidence>
<accession>A0AAV4GZS4</accession>
<sequence>MEHKLRTGCPAERPEWTQAYPATRLDWCRTPLYLLESIGNREPLSIVSLSEGEHVCHGGGDLEFEVRYTNLMSIESSLPNIKCGKMINSAGNLPAEWMYGDCDSSEAYICEETFDLTGKHAISGGAFWIGLNDIKAEGEFKWLDGGENQVNYTDWDAEQPGGGRRQNCVIINQKSVTRPRAWNDVNCGMLANIICEKFADCQNNTHGMACRYDCGSTHCANKTCDRITGVCLNGCEPGYRGMTCDEDEHEEEKQKTIEKQLSVPLWIINGLLAAAASVLACSVMAVVVK</sequence>
<evidence type="ECO:0000313" key="4">
    <source>
        <dbReference type="EMBL" id="GFR90438.1"/>
    </source>
</evidence>
<dbReference type="Proteomes" id="UP000762676">
    <property type="component" value="Unassembled WGS sequence"/>
</dbReference>
<feature type="domain" description="C-type lectin" evidence="3">
    <location>
        <begin position="127"/>
        <end position="196"/>
    </location>
</feature>
<keyword evidence="2" id="KW-1133">Transmembrane helix</keyword>
<dbReference type="EMBL" id="BMAT01001684">
    <property type="protein sequence ID" value="GFR90438.1"/>
    <property type="molecule type" value="Genomic_DNA"/>
</dbReference>
<reference evidence="4 5" key="1">
    <citation type="journal article" date="2021" name="Elife">
        <title>Chloroplast acquisition without the gene transfer in kleptoplastic sea slugs, Plakobranchus ocellatus.</title>
        <authorList>
            <person name="Maeda T."/>
            <person name="Takahashi S."/>
            <person name="Yoshida T."/>
            <person name="Shimamura S."/>
            <person name="Takaki Y."/>
            <person name="Nagai Y."/>
            <person name="Toyoda A."/>
            <person name="Suzuki Y."/>
            <person name="Arimoto A."/>
            <person name="Ishii H."/>
            <person name="Satoh N."/>
            <person name="Nishiyama T."/>
            <person name="Hasebe M."/>
            <person name="Maruyama T."/>
            <person name="Minagawa J."/>
            <person name="Obokata J."/>
            <person name="Shigenobu S."/>
        </authorList>
    </citation>
    <scope>NUCLEOTIDE SEQUENCE [LARGE SCALE GENOMIC DNA]</scope>
</reference>
<organism evidence="4 5">
    <name type="scientific">Elysia marginata</name>
    <dbReference type="NCBI Taxonomy" id="1093978"/>
    <lineage>
        <taxon>Eukaryota</taxon>
        <taxon>Metazoa</taxon>
        <taxon>Spiralia</taxon>
        <taxon>Lophotrochozoa</taxon>
        <taxon>Mollusca</taxon>
        <taxon>Gastropoda</taxon>
        <taxon>Heterobranchia</taxon>
        <taxon>Euthyneura</taxon>
        <taxon>Panpulmonata</taxon>
        <taxon>Sacoglossa</taxon>
        <taxon>Placobranchoidea</taxon>
        <taxon>Plakobranchidae</taxon>
        <taxon>Elysia</taxon>
    </lineage>
</organism>
<dbReference type="Pfam" id="PF00059">
    <property type="entry name" value="Lectin_C"/>
    <property type="match status" value="1"/>
</dbReference>
<dbReference type="InterPro" id="IPR018378">
    <property type="entry name" value="C-type_lectin_CS"/>
</dbReference>
<dbReference type="InterPro" id="IPR001304">
    <property type="entry name" value="C-type_lectin-like"/>
</dbReference>
<keyword evidence="5" id="KW-1185">Reference proteome</keyword>
<evidence type="ECO:0000256" key="2">
    <source>
        <dbReference type="SAM" id="Phobius"/>
    </source>
</evidence>
<dbReference type="PANTHER" id="PTHR22803">
    <property type="entry name" value="MANNOSE, PHOSPHOLIPASE, LECTIN RECEPTOR RELATED"/>
    <property type="match status" value="1"/>
</dbReference>
<evidence type="ECO:0000259" key="3">
    <source>
        <dbReference type="PROSITE" id="PS50041"/>
    </source>
</evidence>
<keyword evidence="2" id="KW-0472">Membrane</keyword>
<dbReference type="InterPro" id="IPR016187">
    <property type="entry name" value="CTDL_fold"/>
</dbReference>
<dbReference type="PROSITE" id="PS00615">
    <property type="entry name" value="C_TYPE_LECTIN_1"/>
    <property type="match status" value="1"/>
</dbReference>
<proteinExistence type="predicted"/>
<dbReference type="SUPFAM" id="SSF56436">
    <property type="entry name" value="C-type lectin-like"/>
    <property type="match status" value="1"/>
</dbReference>
<dbReference type="PROSITE" id="PS50041">
    <property type="entry name" value="C_TYPE_LECTIN_2"/>
    <property type="match status" value="1"/>
</dbReference>
<keyword evidence="1" id="KW-1015">Disulfide bond</keyword>
<dbReference type="SMART" id="SM00034">
    <property type="entry name" value="CLECT"/>
    <property type="match status" value="1"/>
</dbReference>
<comment type="caution">
    <text evidence="4">The sequence shown here is derived from an EMBL/GenBank/DDBJ whole genome shotgun (WGS) entry which is preliminary data.</text>
</comment>